<evidence type="ECO:0000256" key="1">
    <source>
        <dbReference type="ARBA" id="ARBA00001974"/>
    </source>
</evidence>
<dbReference type="RefSeq" id="WP_254573445.1">
    <property type="nucleotide sequence ID" value="NZ_CP098502.1"/>
</dbReference>
<evidence type="ECO:0000313" key="9">
    <source>
        <dbReference type="EMBL" id="UTI66782.1"/>
    </source>
</evidence>
<dbReference type="SUPFAM" id="SSF51905">
    <property type="entry name" value="FAD/NAD(P)-binding domain"/>
    <property type="match status" value="2"/>
</dbReference>
<keyword evidence="7" id="KW-0503">Monooxygenase</keyword>
<keyword evidence="3" id="KW-0285">Flavoprotein</keyword>
<dbReference type="PANTHER" id="PTHR43098">
    <property type="entry name" value="L-ORNITHINE N(5)-MONOOXYGENASE-RELATED"/>
    <property type="match status" value="1"/>
</dbReference>
<dbReference type="InterPro" id="IPR050775">
    <property type="entry name" value="FAD-binding_Monooxygenases"/>
</dbReference>
<organism evidence="9 10">
    <name type="scientific">Paraconexibacter antarcticus</name>
    <dbReference type="NCBI Taxonomy" id="2949664"/>
    <lineage>
        <taxon>Bacteria</taxon>
        <taxon>Bacillati</taxon>
        <taxon>Actinomycetota</taxon>
        <taxon>Thermoleophilia</taxon>
        <taxon>Solirubrobacterales</taxon>
        <taxon>Paraconexibacteraceae</taxon>
        <taxon>Paraconexibacter</taxon>
    </lineage>
</organism>
<dbReference type="EMBL" id="CP098502">
    <property type="protein sequence ID" value="UTI66782.1"/>
    <property type="molecule type" value="Genomic_DNA"/>
</dbReference>
<evidence type="ECO:0000259" key="8">
    <source>
        <dbReference type="Pfam" id="PF07992"/>
    </source>
</evidence>
<dbReference type="InterPro" id="IPR036188">
    <property type="entry name" value="FAD/NAD-bd_sf"/>
</dbReference>
<dbReference type="Proteomes" id="UP001056035">
    <property type="component" value="Chromosome"/>
</dbReference>
<keyword evidence="4" id="KW-0274">FAD</keyword>
<dbReference type="Gene3D" id="3.50.50.60">
    <property type="entry name" value="FAD/NAD(P)-binding domain"/>
    <property type="match status" value="2"/>
</dbReference>
<evidence type="ECO:0000256" key="5">
    <source>
        <dbReference type="ARBA" id="ARBA00022857"/>
    </source>
</evidence>
<feature type="domain" description="FAD/NAD(P)-binding" evidence="8">
    <location>
        <begin position="16"/>
        <end position="237"/>
    </location>
</feature>
<protein>
    <submittedName>
        <fullName evidence="9">NAD(P)/FAD-dependent oxidoreductase</fullName>
    </submittedName>
</protein>
<name>A0ABY5E0U7_9ACTN</name>
<dbReference type="PANTHER" id="PTHR43098:SF3">
    <property type="entry name" value="L-ORNITHINE N(5)-MONOOXYGENASE-RELATED"/>
    <property type="match status" value="1"/>
</dbReference>
<reference evidence="9 10" key="1">
    <citation type="submission" date="2022-06" db="EMBL/GenBank/DDBJ databases">
        <title>Paraconexibacter antarcticus.</title>
        <authorList>
            <person name="Kim C.S."/>
        </authorList>
    </citation>
    <scope>NUCLEOTIDE SEQUENCE [LARGE SCALE GENOMIC DNA]</scope>
    <source>
        <strain evidence="9 10">02-257</strain>
    </source>
</reference>
<evidence type="ECO:0000256" key="4">
    <source>
        <dbReference type="ARBA" id="ARBA00022827"/>
    </source>
</evidence>
<dbReference type="InterPro" id="IPR023753">
    <property type="entry name" value="FAD/NAD-binding_dom"/>
</dbReference>
<evidence type="ECO:0000256" key="7">
    <source>
        <dbReference type="ARBA" id="ARBA00023033"/>
    </source>
</evidence>
<keyword evidence="6" id="KW-0560">Oxidoreductase</keyword>
<comment type="similarity">
    <text evidence="2">Belongs to the FAD-binding monooxygenase family.</text>
</comment>
<evidence type="ECO:0000256" key="2">
    <source>
        <dbReference type="ARBA" id="ARBA00010139"/>
    </source>
</evidence>
<accession>A0ABY5E0U7</accession>
<keyword evidence="10" id="KW-1185">Reference proteome</keyword>
<dbReference type="Pfam" id="PF07992">
    <property type="entry name" value="Pyr_redox_2"/>
    <property type="match status" value="1"/>
</dbReference>
<evidence type="ECO:0000256" key="3">
    <source>
        <dbReference type="ARBA" id="ARBA00022630"/>
    </source>
</evidence>
<sequence>MTTHTTRETGDIDVLDALVVGAGFNGLYQLDRLRERGFAVKVWEEAPELGGVWYWNCYPGARVDSPGRIYQYSRPDLLQGWSFDEAYPGREELRNYFAYVDGKLDLSRDVTFNTRVTRAEFDEDTRRWTVTSAGGDVASARFLIMCTGFAAKPYIPQIAGLEDFAGERHHTARWPQDGLELAGKRVAVIGTGASGVQVIQEAGSVAEHLTVFQRTPNIAIPMRQRRLDDEQQRALQSELPERMARRSKTFGGGDFDFLPRPGSELTFDERQAELTKLWEIGGFSFWLGSFSDLIVDMDINREVYEFWRDRTRERIADPALAEKLAPSVQPHPFGVVRPSLEQSYYEVFNRDNVALVDVTETPIERITEHGAVTSTGEHRIDVLVLATGFDAVTGGLTAIDIRGTSGETLGEKWVEGVSAHLGIATSGFPNLLFLYGPQSPGAFCNGPSCAELQGDAIVNLLESLRDDGHTRLESTAEADEAWRGLVLGIGEQTLFRLATTGWYVGANIPGKKQELLQFAGGVPMYLEQVQQCSTPDYAGFKVA</sequence>
<evidence type="ECO:0000256" key="6">
    <source>
        <dbReference type="ARBA" id="ARBA00023002"/>
    </source>
</evidence>
<gene>
    <name evidence="9" type="ORF">NBH00_11370</name>
</gene>
<comment type="cofactor">
    <cofactor evidence="1">
        <name>FAD</name>
        <dbReference type="ChEBI" id="CHEBI:57692"/>
    </cofactor>
</comment>
<proteinExistence type="inferred from homology"/>
<evidence type="ECO:0000313" key="10">
    <source>
        <dbReference type="Proteomes" id="UP001056035"/>
    </source>
</evidence>
<keyword evidence="5" id="KW-0521">NADP</keyword>